<sequence>MSQLSKLAHLTSLALLLCREDLDLCELLAVASLQQLQHVEARKIARNTTYQDSPFERGEAGRIISRAPGNGAARHIAGAAASPKSALPGRGPDEELNAIRRVFSNFRRLTTWNNRGARGDNNGPNLECIKRIL</sequence>
<dbReference type="AlphaFoldDB" id="A0A8H6IM25"/>
<evidence type="ECO:0000313" key="2">
    <source>
        <dbReference type="Proteomes" id="UP000652219"/>
    </source>
</evidence>
<accession>A0A8H6IM25</accession>
<dbReference type="Proteomes" id="UP000652219">
    <property type="component" value="Unassembled WGS sequence"/>
</dbReference>
<protein>
    <submittedName>
        <fullName evidence="1">Uncharacterized protein</fullName>
    </submittedName>
</protein>
<keyword evidence="2" id="KW-1185">Reference proteome</keyword>
<organism evidence="1 2">
    <name type="scientific">Colletotrichum sojae</name>
    <dbReference type="NCBI Taxonomy" id="2175907"/>
    <lineage>
        <taxon>Eukaryota</taxon>
        <taxon>Fungi</taxon>
        <taxon>Dikarya</taxon>
        <taxon>Ascomycota</taxon>
        <taxon>Pezizomycotina</taxon>
        <taxon>Sordariomycetes</taxon>
        <taxon>Hypocreomycetidae</taxon>
        <taxon>Glomerellales</taxon>
        <taxon>Glomerellaceae</taxon>
        <taxon>Colletotrichum</taxon>
        <taxon>Colletotrichum orchidearum species complex</taxon>
    </lineage>
</organism>
<dbReference type="EMBL" id="WIGN01000693">
    <property type="protein sequence ID" value="KAF6785380.1"/>
    <property type="molecule type" value="Genomic_DNA"/>
</dbReference>
<comment type="caution">
    <text evidence="1">The sequence shown here is derived from an EMBL/GenBank/DDBJ whole genome shotgun (WGS) entry which is preliminary data.</text>
</comment>
<proteinExistence type="predicted"/>
<evidence type="ECO:0000313" key="1">
    <source>
        <dbReference type="EMBL" id="KAF6785380.1"/>
    </source>
</evidence>
<name>A0A8H6IM25_9PEZI</name>
<gene>
    <name evidence="1" type="ORF">CSOJ01_15606</name>
</gene>
<reference evidence="1 2" key="1">
    <citation type="journal article" date="2020" name="Phytopathology">
        <title>Genome Sequence Resources of Colletotrichum truncatum, C. plurivorum, C. musicola, and C. sojae: Four Species Pathogenic to Soybean (Glycine max).</title>
        <authorList>
            <person name="Rogerio F."/>
            <person name="Boufleur T.R."/>
            <person name="Ciampi-Guillardi M."/>
            <person name="Sukno S.A."/>
            <person name="Thon M.R."/>
            <person name="Massola Junior N.S."/>
            <person name="Baroncelli R."/>
        </authorList>
    </citation>
    <scope>NUCLEOTIDE SEQUENCE [LARGE SCALE GENOMIC DNA]</scope>
    <source>
        <strain evidence="1 2">LFN0009</strain>
    </source>
</reference>